<accession>A0A4S4KAQ0</accession>
<gene>
    <name evidence="1" type="ORF">EW026_g6552</name>
</gene>
<dbReference type="Gene3D" id="3.80.10.10">
    <property type="entry name" value="Ribonuclease Inhibitor"/>
    <property type="match status" value="2"/>
</dbReference>
<keyword evidence="2" id="KW-1185">Reference proteome</keyword>
<reference evidence="1 2" key="1">
    <citation type="submission" date="2019-02" db="EMBL/GenBank/DDBJ databases">
        <title>Genome sequencing of the rare red list fungi Phlebia centrifuga.</title>
        <authorList>
            <person name="Buettner E."/>
            <person name="Kellner H."/>
        </authorList>
    </citation>
    <scope>NUCLEOTIDE SEQUENCE [LARGE SCALE GENOMIC DNA]</scope>
    <source>
        <strain evidence="1 2">DSM 108282</strain>
    </source>
</reference>
<dbReference type="SUPFAM" id="SSF52047">
    <property type="entry name" value="RNI-like"/>
    <property type="match status" value="2"/>
</dbReference>
<protein>
    <submittedName>
        <fullName evidence="1">Uncharacterized protein</fullName>
    </submittedName>
</protein>
<sequence length="722" mass="82989">MSAEAGNRYNHLRVLAIDIAFFQEEQCKRTFINVLRRARTLEDLSVLDSDLLTTDTRFTTVIAKLTSLKVFTLAHYGSEDFEPATMLYLMRSKLVKANIDFCKFEDPIDILANSASSLEELEAVHVYFEREDVQYPKMKTLSLELWRVAEIGPLIHAYPNLCTLDIQGYSANESYFDNAVVDRAKNQEFQLQKSWKMLDSVHANIVELYALAINCKIHSLNVADGLYNIQHIEMLCAILADCRPSNLRIYCEGFKTDRFPDIPRSIPSELVEVDLWVHLEEFSTFDELDRFLIDATWQVQHFVLKPLLLASRHNLLSPIHFYFLWHFQTKRGIFKFENVKVLFQSSEPINQTEILQHASRLEELSLQDCQVLDEDPQIARAIASLPNIKQLVLRGSKKTDTALYMFGQMQPSLVKLSLAPPYGSYLYEDDIRMLSSIGSLQELNIRNPKFTSAGLKFPQLRALELSDCRNAPLVKPLVLSFPNLRVLKVSIQWMHWDQMLNPIATERHREKNKQAQLSHSWKDLDFVLGSDRDLYLMALTCKIHCLEVTPTDLRLTMDTETFGIECLKEILGQGLEQLTHLSLSITLQINDTLRTESYIIALMDAIRELTITHLKLRFTWDDLSGGHSDKTPMETILCLKAKPTEDTVGHALAERAMLAVPSLRYMLVECTSQADSFWQMEGDMEHRCLKKLSGDHSLQIMRNEVVPQSITINQNTRESYDN</sequence>
<dbReference type="Proteomes" id="UP000309038">
    <property type="component" value="Unassembled WGS sequence"/>
</dbReference>
<dbReference type="PANTHER" id="PTHR13318">
    <property type="entry name" value="PARTNER OF PAIRED, ISOFORM B-RELATED"/>
    <property type="match status" value="1"/>
</dbReference>
<dbReference type="GO" id="GO:0031146">
    <property type="term" value="P:SCF-dependent proteasomal ubiquitin-dependent protein catabolic process"/>
    <property type="evidence" value="ECO:0007669"/>
    <property type="project" value="TreeGrafter"/>
</dbReference>
<comment type="caution">
    <text evidence="1">The sequence shown here is derived from an EMBL/GenBank/DDBJ whole genome shotgun (WGS) entry which is preliminary data.</text>
</comment>
<dbReference type="GO" id="GO:0019005">
    <property type="term" value="C:SCF ubiquitin ligase complex"/>
    <property type="evidence" value="ECO:0007669"/>
    <property type="project" value="TreeGrafter"/>
</dbReference>
<organism evidence="1 2">
    <name type="scientific">Hermanssonia centrifuga</name>
    <dbReference type="NCBI Taxonomy" id="98765"/>
    <lineage>
        <taxon>Eukaryota</taxon>
        <taxon>Fungi</taxon>
        <taxon>Dikarya</taxon>
        <taxon>Basidiomycota</taxon>
        <taxon>Agaricomycotina</taxon>
        <taxon>Agaricomycetes</taxon>
        <taxon>Polyporales</taxon>
        <taxon>Meruliaceae</taxon>
        <taxon>Hermanssonia</taxon>
    </lineage>
</organism>
<evidence type="ECO:0000313" key="2">
    <source>
        <dbReference type="Proteomes" id="UP000309038"/>
    </source>
</evidence>
<name>A0A4S4KAQ0_9APHY</name>
<dbReference type="EMBL" id="SGPJ01000366">
    <property type="protein sequence ID" value="THG95026.1"/>
    <property type="molecule type" value="Genomic_DNA"/>
</dbReference>
<dbReference type="AlphaFoldDB" id="A0A4S4KAQ0"/>
<dbReference type="InterPro" id="IPR032675">
    <property type="entry name" value="LRR_dom_sf"/>
</dbReference>
<proteinExistence type="predicted"/>
<evidence type="ECO:0000313" key="1">
    <source>
        <dbReference type="EMBL" id="THG95026.1"/>
    </source>
</evidence>